<dbReference type="Pfam" id="PF03466">
    <property type="entry name" value="LysR_substrate"/>
    <property type="match status" value="1"/>
</dbReference>
<dbReference type="Gene3D" id="3.40.190.10">
    <property type="entry name" value="Periplasmic binding protein-like II"/>
    <property type="match status" value="2"/>
</dbReference>
<dbReference type="InterPro" id="IPR036390">
    <property type="entry name" value="WH_DNA-bd_sf"/>
</dbReference>
<proteinExistence type="inferred from homology"/>
<dbReference type="CDD" id="cd05466">
    <property type="entry name" value="PBP2_LTTR_substrate"/>
    <property type="match status" value="1"/>
</dbReference>
<dbReference type="PANTHER" id="PTHR30126">
    <property type="entry name" value="HTH-TYPE TRANSCRIPTIONAL REGULATOR"/>
    <property type="match status" value="1"/>
</dbReference>
<gene>
    <name evidence="6" type="ORF">DC346_09460</name>
</gene>
<dbReference type="AlphaFoldDB" id="A0A365PIB0"/>
<accession>A0A365PIB0</accession>
<dbReference type="InterPro" id="IPR036388">
    <property type="entry name" value="WH-like_DNA-bd_sf"/>
</dbReference>
<name>A0A365PIB0_ACIJU</name>
<keyword evidence="3" id="KW-0238">DNA-binding</keyword>
<evidence type="ECO:0000256" key="2">
    <source>
        <dbReference type="ARBA" id="ARBA00023015"/>
    </source>
</evidence>
<dbReference type="InterPro" id="IPR005119">
    <property type="entry name" value="LysR_subst-bd"/>
</dbReference>
<dbReference type="Pfam" id="PF00126">
    <property type="entry name" value="HTH_1"/>
    <property type="match status" value="1"/>
</dbReference>
<keyword evidence="2" id="KW-0805">Transcription regulation</keyword>
<evidence type="ECO:0000313" key="6">
    <source>
        <dbReference type="EMBL" id="RBA47057.1"/>
    </source>
</evidence>
<comment type="caution">
    <text evidence="6">The sequence shown here is derived from an EMBL/GenBank/DDBJ whole genome shotgun (WGS) entry which is preliminary data.</text>
</comment>
<keyword evidence="4" id="KW-0804">Transcription</keyword>
<dbReference type="EMBL" id="QEWH01000050">
    <property type="protein sequence ID" value="RBA47057.1"/>
    <property type="molecule type" value="Genomic_DNA"/>
</dbReference>
<dbReference type="SUPFAM" id="SSF53850">
    <property type="entry name" value="Periplasmic binding protein-like II"/>
    <property type="match status" value="1"/>
</dbReference>
<dbReference type="GO" id="GO:0003700">
    <property type="term" value="F:DNA-binding transcription factor activity"/>
    <property type="evidence" value="ECO:0007669"/>
    <property type="project" value="InterPro"/>
</dbReference>
<dbReference type="GO" id="GO:0000976">
    <property type="term" value="F:transcription cis-regulatory region binding"/>
    <property type="evidence" value="ECO:0007669"/>
    <property type="project" value="TreeGrafter"/>
</dbReference>
<evidence type="ECO:0000256" key="4">
    <source>
        <dbReference type="ARBA" id="ARBA00023163"/>
    </source>
</evidence>
<organism evidence="6 7">
    <name type="scientific">Acinetobacter junii</name>
    <dbReference type="NCBI Taxonomy" id="40215"/>
    <lineage>
        <taxon>Bacteria</taxon>
        <taxon>Pseudomonadati</taxon>
        <taxon>Pseudomonadota</taxon>
        <taxon>Gammaproteobacteria</taxon>
        <taxon>Moraxellales</taxon>
        <taxon>Moraxellaceae</taxon>
        <taxon>Acinetobacter</taxon>
    </lineage>
</organism>
<evidence type="ECO:0000259" key="5">
    <source>
        <dbReference type="PROSITE" id="PS50931"/>
    </source>
</evidence>
<evidence type="ECO:0000256" key="3">
    <source>
        <dbReference type="ARBA" id="ARBA00023125"/>
    </source>
</evidence>
<sequence>MTLEIRWIEDLLALEQEKSISQAAEIRHVTQSAFSRRLQNIENALGFPILDRESKNIDFTEAGQILLATAKNIHNQLSSTITYLEKNIKNNELNTKFAVSHSLITQFFPRFIHELSEDLSDLKLEIIAANLKQGMRLLTDGSCDFLICYCDQKTLAQMDFSLFLFHKIVKMEILPVTALYNNQPKYSFNELFPLLSYSKQAYLRKCVDDIIKNQLNYRILYETDNASDLKELVLQGLGIAWLPKLLVEKEIAENKLKIVEPINFHTYQDVYIIRRKIVLSKRINYIWDFLTSQEFK</sequence>
<evidence type="ECO:0000256" key="1">
    <source>
        <dbReference type="ARBA" id="ARBA00009437"/>
    </source>
</evidence>
<evidence type="ECO:0000313" key="7">
    <source>
        <dbReference type="Proteomes" id="UP000253688"/>
    </source>
</evidence>
<reference evidence="6 7" key="1">
    <citation type="submission" date="2018-04" db="EMBL/GenBank/DDBJ databases">
        <title>Acinetobacter junii Genome sequencing and assembly.</title>
        <authorList>
            <person name="Su J."/>
            <person name="Rensing C."/>
            <person name="Mazhar H.S."/>
        </authorList>
    </citation>
    <scope>NUCLEOTIDE SEQUENCE [LARGE SCALE GENOMIC DNA]</scope>
    <source>
        <strain evidence="6 7">SC22</strain>
    </source>
</reference>
<dbReference type="Proteomes" id="UP000253688">
    <property type="component" value="Unassembled WGS sequence"/>
</dbReference>
<dbReference type="SUPFAM" id="SSF46785">
    <property type="entry name" value="Winged helix' DNA-binding domain"/>
    <property type="match status" value="1"/>
</dbReference>
<dbReference type="PANTHER" id="PTHR30126:SF2">
    <property type="entry name" value="HTH-TYPE TRANSCRIPTIONAL REGULATOR YJIE"/>
    <property type="match status" value="1"/>
</dbReference>
<feature type="domain" description="HTH lysR-type" evidence="5">
    <location>
        <begin position="3"/>
        <end position="60"/>
    </location>
</feature>
<dbReference type="InterPro" id="IPR000847">
    <property type="entry name" value="LysR_HTH_N"/>
</dbReference>
<dbReference type="RefSeq" id="WP_112986585.1">
    <property type="nucleotide sequence ID" value="NZ_CP131470.1"/>
</dbReference>
<dbReference type="STRING" id="40215.BVL33_13330"/>
<comment type="similarity">
    <text evidence="1">Belongs to the LysR transcriptional regulatory family.</text>
</comment>
<protein>
    <submittedName>
        <fullName evidence="6">LysR family transcriptional regulator</fullName>
    </submittedName>
</protein>
<dbReference type="Gene3D" id="1.10.10.10">
    <property type="entry name" value="Winged helix-like DNA-binding domain superfamily/Winged helix DNA-binding domain"/>
    <property type="match status" value="1"/>
</dbReference>
<dbReference type="PROSITE" id="PS50931">
    <property type="entry name" value="HTH_LYSR"/>
    <property type="match status" value="1"/>
</dbReference>